<feature type="compositionally biased region" description="Polar residues" evidence="1">
    <location>
        <begin position="212"/>
        <end position="224"/>
    </location>
</feature>
<comment type="caution">
    <text evidence="3">The sequence shown here is derived from an EMBL/GenBank/DDBJ whole genome shotgun (WGS) entry which is preliminary data.</text>
</comment>
<sequence>MSGLGESFLGVRRLQMYLAHVNYCLPDLNIDEKLIDFSHDPSEEATGKIVDFCLTYKPEIFYRKVFFIKKNSDSLLRDKESQVFEISSVPRLALYKIVKIGTSTYKILNVLVHTTEWIQGWYYKPLESEILKMEKKKKNESQNNISSSRTQPTQQKQQVQTQTKTKKASGEEEYDEEDVEDGEDEQQQGNGEYEYIYYYEGEEPLLPESKTKQPSTRPISQSQGVGIEPEDEESESEETPEEEQTDETQLLAQHEREVRDRINRERREKQAQRDRQKDQRRILENHKQLIVSSPPMLVTIIFYFLFLLGGILLIMHTAEITRSASQSRYIPIYTVTQIQSEITELNNRISSTRIQSYANAAQNVPSMTAASFLVYYFDSVQWVVASVFFSSSFFIWALASLGV</sequence>
<dbReference type="Proteomes" id="UP000324800">
    <property type="component" value="Unassembled WGS sequence"/>
</dbReference>
<keyword evidence="2" id="KW-0472">Membrane</keyword>
<keyword evidence="2" id="KW-1133">Transmembrane helix</keyword>
<protein>
    <submittedName>
        <fullName evidence="3">Uncharacterized protein</fullName>
    </submittedName>
</protein>
<reference evidence="3 4" key="1">
    <citation type="submission" date="2019-03" db="EMBL/GenBank/DDBJ databases">
        <title>Single cell metagenomics reveals metabolic interactions within the superorganism composed of flagellate Streblomastix strix and complex community of Bacteroidetes bacteria on its surface.</title>
        <authorList>
            <person name="Treitli S.C."/>
            <person name="Kolisko M."/>
            <person name="Husnik F."/>
            <person name="Keeling P."/>
            <person name="Hampl V."/>
        </authorList>
    </citation>
    <scope>NUCLEOTIDE SEQUENCE [LARGE SCALE GENOMIC DNA]</scope>
    <source>
        <strain evidence="3">ST1C</strain>
    </source>
</reference>
<evidence type="ECO:0000313" key="3">
    <source>
        <dbReference type="EMBL" id="KAA6392897.1"/>
    </source>
</evidence>
<feature type="compositionally biased region" description="Acidic residues" evidence="1">
    <location>
        <begin position="171"/>
        <end position="186"/>
    </location>
</feature>
<feature type="compositionally biased region" description="Basic and acidic residues" evidence="1">
    <location>
        <begin position="253"/>
        <end position="279"/>
    </location>
</feature>
<feature type="region of interest" description="Disordered" evidence="1">
    <location>
        <begin position="135"/>
        <end position="190"/>
    </location>
</feature>
<gene>
    <name evidence="3" type="ORF">EZS28_011578</name>
</gene>
<name>A0A5J4WD53_9EUKA</name>
<dbReference type="EMBL" id="SNRW01002404">
    <property type="protein sequence ID" value="KAA6392897.1"/>
    <property type="molecule type" value="Genomic_DNA"/>
</dbReference>
<feature type="transmembrane region" description="Helical" evidence="2">
    <location>
        <begin position="382"/>
        <end position="401"/>
    </location>
</feature>
<feature type="compositionally biased region" description="Acidic residues" evidence="1">
    <location>
        <begin position="228"/>
        <end position="246"/>
    </location>
</feature>
<accession>A0A5J4WD53</accession>
<feature type="transmembrane region" description="Helical" evidence="2">
    <location>
        <begin position="296"/>
        <end position="318"/>
    </location>
</feature>
<keyword evidence="2" id="KW-0812">Transmembrane</keyword>
<evidence type="ECO:0000256" key="1">
    <source>
        <dbReference type="SAM" id="MobiDB-lite"/>
    </source>
</evidence>
<organism evidence="3 4">
    <name type="scientific">Streblomastix strix</name>
    <dbReference type="NCBI Taxonomy" id="222440"/>
    <lineage>
        <taxon>Eukaryota</taxon>
        <taxon>Metamonada</taxon>
        <taxon>Preaxostyla</taxon>
        <taxon>Oxymonadida</taxon>
        <taxon>Streblomastigidae</taxon>
        <taxon>Streblomastix</taxon>
    </lineage>
</organism>
<dbReference type="AlphaFoldDB" id="A0A5J4WD53"/>
<feature type="region of interest" description="Disordered" evidence="1">
    <location>
        <begin position="206"/>
        <end position="279"/>
    </location>
</feature>
<evidence type="ECO:0000313" key="4">
    <source>
        <dbReference type="Proteomes" id="UP000324800"/>
    </source>
</evidence>
<evidence type="ECO:0000256" key="2">
    <source>
        <dbReference type="SAM" id="Phobius"/>
    </source>
</evidence>
<feature type="compositionally biased region" description="Low complexity" evidence="1">
    <location>
        <begin position="150"/>
        <end position="163"/>
    </location>
</feature>
<proteinExistence type="predicted"/>